<protein>
    <submittedName>
        <fullName evidence="2">Uncharacterized protein</fullName>
    </submittedName>
</protein>
<dbReference type="VEuPathDB" id="AmoebaDB:FDP41_008109"/>
<accession>A0A6A5BH92</accession>
<feature type="transmembrane region" description="Helical" evidence="1">
    <location>
        <begin position="1181"/>
        <end position="1202"/>
    </location>
</feature>
<keyword evidence="1" id="KW-1133">Transmembrane helix</keyword>
<evidence type="ECO:0000256" key="1">
    <source>
        <dbReference type="SAM" id="Phobius"/>
    </source>
</evidence>
<dbReference type="VEuPathDB" id="AmoebaDB:NF0055380"/>
<evidence type="ECO:0000313" key="2">
    <source>
        <dbReference type="EMBL" id="KAF0973405.1"/>
    </source>
</evidence>
<keyword evidence="3" id="KW-1185">Reference proteome</keyword>
<feature type="transmembrane region" description="Helical" evidence="1">
    <location>
        <begin position="1009"/>
        <end position="1027"/>
    </location>
</feature>
<reference evidence="2 3" key="1">
    <citation type="journal article" date="2019" name="Sci. Rep.">
        <title>Nanopore sequencing improves the draft genome of the human pathogenic amoeba Naegleria fowleri.</title>
        <authorList>
            <person name="Liechti N."/>
            <person name="Schurch N."/>
            <person name="Bruggmann R."/>
            <person name="Wittwer M."/>
        </authorList>
    </citation>
    <scope>NUCLEOTIDE SEQUENCE [LARGE SCALE GENOMIC DNA]</scope>
    <source>
        <strain evidence="2 3">ATCC 30894</strain>
    </source>
</reference>
<dbReference type="OrthoDB" id="10358472at2759"/>
<keyword evidence="1" id="KW-0812">Transmembrane</keyword>
<dbReference type="GeneID" id="68115327"/>
<organism evidence="2 3">
    <name type="scientific">Naegleria fowleri</name>
    <name type="common">Brain eating amoeba</name>
    <dbReference type="NCBI Taxonomy" id="5763"/>
    <lineage>
        <taxon>Eukaryota</taxon>
        <taxon>Discoba</taxon>
        <taxon>Heterolobosea</taxon>
        <taxon>Tetramitia</taxon>
        <taxon>Eutetramitia</taxon>
        <taxon>Vahlkampfiidae</taxon>
        <taxon>Naegleria</taxon>
    </lineage>
</organism>
<evidence type="ECO:0000313" key="3">
    <source>
        <dbReference type="Proteomes" id="UP000444721"/>
    </source>
</evidence>
<feature type="transmembrane region" description="Helical" evidence="1">
    <location>
        <begin position="1145"/>
        <end position="1169"/>
    </location>
</feature>
<dbReference type="EMBL" id="VFQX01000060">
    <property type="protein sequence ID" value="KAF0973405.1"/>
    <property type="molecule type" value="Genomic_DNA"/>
</dbReference>
<feature type="transmembrane region" description="Helical" evidence="1">
    <location>
        <begin position="937"/>
        <end position="956"/>
    </location>
</feature>
<proteinExistence type="predicted"/>
<comment type="caution">
    <text evidence="2">The sequence shown here is derived from an EMBL/GenBank/DDBJ whole genome shotgun (WGS) entry which is preliminary data.</text>
</comment>
<feature type="transmembrane region" description="Helical" evidence="1">
    <location>
        <begin position="968"/>
        <end position="989"/>
    </location>
</feature>
<dbReference type="VEuPathDB" id="AmoebaDB:NfTy_092090"/>
<keyword evidence="1" id="KW-0472">Membrane</keyword>
<sequence length="1366" mass="155190">MSVTASFLPITATITTTTTITNTIATTSDITATTTTTNSSSSFSSSSGLSYCAIANTSLIPLTVNILREQEQEGIQCPFGFFKRLVIKNSNTLSFECVSVMDMLNEIVDRKDCEFVSSSIDSNNDELDTEGPSTDLRNCVFDFLHCSPRTRKCTFTNTRAQGDACVDRYSCVGSIQKVTTNCYEGKCTTMKANPSLPVGAPCFPFVTSDSGVSSMTDMTSESRSFIHVLNNTYDTCVQNAICTLSNGTHYHCIRLQTKRAVISETCGESQKFSNVQDMSYKMCQSGTSCEPLQQQQQQQTSPFSRIATTATTSISKKVCIPYLLTNDFSDRFRFPFNSLLMQQECPLNYKMTSTYMGERNLCVKNGSEICLNDNTCGGFDSLNIKASYSFKSVPYPSYFRQHFMNKFTKCDDQKKKCIRIFGKENGVSCGDHSECRSTYCNAANGICSELPKEVPCGPSVTNPSISKCPGYSHCVCANSTQGVCVNLCFAELSDLHTCGYNYGIFGEHSPISKMEQSLIPFIDQASSLFSLENGKCKDYLNNYYECMKSVQQSLNLETLSLSNISHSISPSAPEVNDRVFNDLYKAYSSVSPPLISVQMNESYKPATPLEPIQLNIVDMLKDYSSLMKKSNFYKNVKVSNQVVILTMERMVGLIPRYKSKTIDFSNINACGCCTSNMTEYLEASIEGGILLISQSRNSSLYLNTVDLSIKITGFESIMGHDSFLNRNWFEQCDVILAPPQDIDLITLSIKNNMLILDQNSTTGAYSIQELEQKAMSDLFMVFTSNVPSKVLTIPRDVRNAAMINSQLLDKVLTAVGSVMIQNYNNFMQLMNNNTNFTDCSMFNSTFTVKDYHTTIFSYPLVFDFNYPMPISSSSFIIEYDSWLAMNITNQYGLFSQNALSMMDKLVDPNCYSSYNSYLGVFHYNDVSQFWDLVLKDFMLWTVIVSCLFFYVFLIGMFRKNIAMQRRLFGPYIAPFCILIISLMYIEPILMSLFKNVGKNIIPLIPIPNFFMSLLSASYIVISIRFYYLRNLYQILKHFHVSMTILRILKRLAHPFIIFLIVMFTAMIMFAIWFGIFYGVLHNIIIEKFGRFEWTLQFDASLLALTTQFGFLSLISILCLVYDGISNRRKIRKHGFSYYYMFDDPFHLRVDIISQLMILLTSILVVLDIFVWKTLVINRIGIALFFLCSLMIFGGNIMLLEIVSLLKNKKWMKTACCYEPGPEEVTDIEKEWYEHMKDINFRELQEAFAINFHSAENLYFYELLEKLEKKHQITFNDFQQLGNIIDCVNLSADSQNLYQQLATHLTNNPNETIPFHQLEPIKIEVVVQNILPSIFMPLKHKKEYLKWKHVTLLQKEASVVDVKSFEC</sequence>
<feature type="transmembrane region" description="Helical" evidence="1">
    <location>
        <begin position="1100"/>
        <end position="1124"/>
    </location>
</feature>
<name>A0A6A5BH92_NAEFO</name>
<gene>
    <name evidence="2" type="ORF">FDP41_008109</name>
</gene>
<dbReference type="Proteomes" id="UP000444721">
    <property type="component" value="Unassembled WGS sequence"/>
</dbReference>
<feature type="transmembrane region" description="Helical" evidence="1">
    <location>
        <begin position="1055"/>
        <end position="1080"/>
    </location>
</feature>
<dbReference type="RefSeq" id="XP_044558118.1">
    <property type="nucleotide sequence ID" value="XM_044711927.1"/>
</dbReference>